<dbReference type="OrthoDB" id="9806424at2"/>
<dbReference type="InterPro" id="IPR043502">
    <property type="entry name" value="DNA/RNA_pol_sf"/>
</dbReference>
<evidence type="ECO:0000256" key="1">
    <source>
        <dbReference type="ARBA" id="ARBA00007705"/>
    </source>
</evidence>
<dbReference type="AlphaFoldDB" id="A0A1J1DP09"/>
<evidence type="ECO:0000256" key="12">
    <source>
        <dbReference type="SAM" id="MobiDB-lite"/>
    </source>
</evidence>
<evidence type="ECO:0000256" key="5">
    <source>
        <dbReference type="ARBA" id="ARBA00022695"/>
    </source>
</evidence>
<accession>A0A1J1DP09</accession>
<dbReference type="InterPro" id="IPR036279">
    <property type="entry name" value="5-3_exonuclease_C_sf"/>
</dbReference>
<keyword evidence="16" id="KW-1185">Reference proteome</keyword>
<dbReference type="InterPro" id="IPR036397">
    <property type="entry name" value="RNaseH_sf"/>
</dbReference>
<evidence type="ECO:0000256" key="6">
    <source>
        <dbReference type="ARBA" id="ARBA00022705"/>
    </source>
</evidence>
<dbReference type="PROSITE" id="PS00447">
    <property type="entry name" value="DNA_POLYMERASE_A"/>
    <property type="match status" value="1"/>
</dbReference>
<name>A0A1J1DP09_9BACT</name>
<dbReference type="CDD" id="cd08637">
    <property type="entry name" value="DNA_pol_A_pol_I_C"/>
    <property type="match status" value="1"/>
</dbReference>
<dbReference type="InterPro" id="IPR029060">
    <property type="entry name" value="PIN-like_dom_sf"/>
</dbReference>
<dbReference type="FunFam" id="1.10.150.20:FF:000003">
    <property type="entry name" value="DNA polymerase I"/>
    <property type="match status" value="1"/>
</dbReference>
<evidence type="ECO:0000313" key="15">
    <source>
        <dbReference type="EMBL" id="BAV91569.1"/>
    </source>
</evidence>
<sequence>MPLKDRLNLAADPIFLMDGSAFIYRGFFANQNLRRSDGFPTGALVLLTRLLLRILCKEKPRHLLFIRDGKGKNFRHEIYPLYKANREAMPEDLVMQLDPIERMVRALGLNLEISQGCEADDCIASLAARFSAEHPVIIVGGDKDLKQCLSRRVFLWDPAGKDENLITETDFRDENGVSPAQWPDVQALLGDTSDNIPGVPGIGPKAAKQIFEVCSSLEEIRAGFSRLPPKFRSKLCGHLDKAFIWRRLTTLSLTVCADMTLEGMLVRPINALECRSLTDEFELVVLRREMENLLRLQQSAASPETPALPPPNREKSATKNTTKRPAPHARKEKQTNLLDMADPTPTLPATEASALADLPYCVDRTVVLLWSGVTGEPLRIAVGGAWRDDQHAPATAPLQEFAWAADPTTLAPWLSGAGRLVCTDFKILLRNGICRAYPSCASPPCFDLGLAAWLLNPEDNDYSWPRLKARFGAGLQRDTVGPAGLALAVAKILQTRLVQNNLDGLYAEMELTLTPVLAAMEERGVAIDATAFQTFLVDVQTEINNLTAKIYSTAGTSFNLRSARQLGETLFNVLHLPASRKTRGGQASTSQETLEKLAGRHTVVDLVLQFRKLEKIRSTYLEPLPRLVDQAGRLHTTFNQKGTATGRLSSSNPNLQNIPVRGTLGKRMRASFIAAPAHTLVCADYSQIELRVLAHMSQDATLLDAFHNNEDIHARTAALIYDLPQDKVSRDERRNAKTINFGLIYGMGAQKLARDLKIAAAEAKDFIARYFAHLTGLKAFYDNVERLAKQQGFVSTLGGRRRFLPSIHSANDQAFALARRQAINTMIQGSAADIIKLAMLAVDNDTELASMHAHLLLQVHDELLLEVPEEKAQAAGARTAALMAAVAPAGAELSVPLAVDWGVGRNWAEAH</sequence>
<dbReference type="GO" id="GO:0006302">
    <property type="term" value="P:double-strand break repair"/>
    <property type="evidence" value="ECO:0007669"/>
    <property type="project" value="TreeGrafter"/>
</dbReference>
<dbReference type="GO" id="GO:0008409">
    <property type="term" value="F:5'-3' exonuclease activity"/>
    <property type="evidence" value="ECO:0007669"/>
    <property type="project" value="InterPro"/>
</dbReference>
<keyword evidence="9" id="KW-0238">DNA-binding</keyword>
<dbReference type="InterPro" id="IPR002298">
    <property type="entry name" value="DNA_polymerase_A"/>
</dbReference>
<evidence type="ECO:0000256" key="11">
    <source>
        <dbReference type="ARBA" id="ARBA00049244"/>
    </source>
</evidence>
<dbReference type="InterPro" id="IPR020045">
    <property type="entry name" value="DNA_polI_H3TH"/>
</dbReference>
<dbReference type="GO" id="GO:0003887">
    <property type="term" value="F:DNA-directed DNA polymerase activity"/>
    <property type="evidence" value="ECO:0007669"/>
    <property type="project" value="UniProtKB-KW"/>
</dbReference>
<keyword evidence="4" id="KW-0808">Transferase</keyword>
<evidence type="ECO:0000259" key="13">
    <source>
        <dbReference type="SMART" id="SM00475"/>
    </source>
</evidence>
<dbReference type="EC" id="2.7.7.7" evidence="2"/>
<reference evidence="15 16" key="1">
    <citation type="journal article" date="2017" name="ISME J.">
        <title>Genome of 'Ca. Desulfovibrio trichonymphae', an H2-oxidizing bacterium in a tripartite symbiotic system within a protist cell in the termite gut.</title>
        <authorList>
            <person name="Kuwahara H."/>
            <person name="Yuki M."/>
            <person name="Izawa K."/>
            <person name="Ohkuma M."/>
            <person name="Hongoh Y."/>
        </authorList>
    </citation>
    <scope>NUCLEOTIDE SEQUENCE [LARGE SCALE GENOMIC DNA]</scope>
    <source>
        <strain evidence="15 16">Rs-N31</strain>
    </source>
</reference>
<dbReference type="Gene3D" id="3.30.70.370">
    <property type="match status" value="1"/>
</dbReference>
<feature type="domain" description="5'-3' exonuclease" evidence="13">
    <location>
        <begin position="12"/>
        <end position="267"/>
    </location>
</feature>
<feature type="region of interest" description="Disordered" evidence="12">
    <location>
        <begin position="297"/>
        <end position="345"/>
    </location>
</feature>
<dbReference type="SMART" id="SM00475">
    <property type="entry name" value="53EXOc"/>
    <property type="match status" value="1"/>
</dbReference>
<dbReference type="GO" id="GO:0006261">
    <property type="term" value="P:DNA-templated DNA replication"/>
    <property type="evidence" value="ECO:0007669"/>
    <property type="project" value="InterPro"/>
</dbReference>
<dbReference type="Gene3D" id="1.10.150.20">
    <property type="entry name" value="5' to 3' exonuclease, C-terminal subdomain"/>
    <property type="match status" value="2"/>
</dbReference>
<comment type="similarity">
    <text evidence="1">Belongs to the DNA polymerase type-A family.</text>
</comment>
<keyword evidence="5" id="KW-0548">Nucleotidyltransferase</keyword>
<dbReference type="PRINTS" id="PR00868">
    <property type="entry name" value="DNAPOLI"/>
</dbReference>
<dbReference type="Pfam" id="PF00476">
    <property type="entry name" value="DNA_pol_A"/>
    <property type="match status" value="1"/>
</dbReference>
<protein>
    <recommendedName>
        <fullName evidence="3">DNA polymerase I</fullName>
        <ecNumber evidence="2">2.7.7.7</ecNumber>
    </recommendedName>
</protein>
<evidence type="ECO:0000313" key="16">
    <source>
        <dbReference type="Proteomes" id="UP000242645"/>
    </source>
</evidence>
<evidence type="ECO:0000256" key="3">
    <source>
        <dbReference type="ARBA" id="ARBA00020311"/>
    </source>
</evidence>
<dbReference type="RefSeq" id="WP_096399117.1">
    <property type="nucleotide sequence ID" value="NZ_AP017368.1"/>
</dbReference>
<dbReference type="Pfam" id="PF01367">
    <property type="entry name" value="5_3_exonuc"/>
    <property type="match status" value="1"/>
</dbReference>
<comment type="catalytic activity">
    <reaction evidence="11">
        <text>DNA(n) + a 2'-deoxyribonucleoside 5'-triphosphate = DNA(n+1) + diphosphate</text>
        <dbReference type="Rhea" id="RHEA:22508"/>
        <dbReference type="Rhea" id="RHEA-COMP:17339"/>
        <dbReference type="Rhea" id="RHEA-COMP:17340"/>
        <dbReference type="ChEBI" id="CHEBI:33019"/>
        <dbReference type="ChEBI" id="CHEBI:61560"/>
        <dbReference type="ChEBI" id="CHEBI:173112"/>
        <dbReference type="EC" id="2.7.7.7"/>
    </reaction>
</comment>
<proteinExistence type="inferred from homology"/>
<organism evidence="15 16">
    <name type="scientific">Candidatus Desulfovibrio trichonymphae</name>
    <dbReference type="NCBI Taxonomy" id="1725232"/>
    <lineage>
        <taxon>Bacteria</taxon>
        <taxon>Pseudomonadati</taxon>
        <taxon>Thermodesulfobacteriota</taxon>
        <taxon>Desulfovibrionia</taxon>
        <taxon>Desulfovibrionales</taxon>
        <taxon>Desulfovibrionaceae</taxon>
        <taxon>Desulfovibrio</taxon>
    </lineage>
</organism>
<dbReference type="InterPro" id="IPR002421">
    <property type="entry name" value="5-3_exonuclease"/>
</dbReference>
<dbReference type="SUPFAM" id="SSF47807">
    <property type="entry name" value="5' to 3' exonuclease, C-terminal subdomain"/>
    <property type="match status" value="1"/>
</dbReference>
<dbReference type="CDD" id="cd09859">
    <property type="entry name" value="PIN_53EXO"/>
    <property type="match status" value="1"/>
</dbReference>
<evidence type="ECO:0000256" key="8">
    <source>
        <dbReference type="ARBA" id="ARBA00022932"/>
    </source>
</evidence>
<evidence type="ECO:0000256" key="2">
    <source>
        <dbReference type="ARBA" id="ARBA00012417"/>
    </source>
</evidence>
<dbReference type="InterPro" id="IPR020046">
    <property type="entry name" value="5-3_exonucl_a-hlix_arch_N"/>
</dbReference>
<dbReference type="FunFam" id="1.10.150.20:FF:000002">
    <property type="entry name" value="DNA polymerase I"/>
    <property type="match status" value="1"/>
</dbReference>
<keyword evidence="7" id="KW-0227">DNA damage</keyword>
<evidence type="ECO:0000256" key="4">
    <source>
        <dbReference type="ARBA" id="ARBA00022679"/>
    </source>
</evidence>
<dbReference type="InterPro" id="IPR019760">
    <property type="entry name" value="DNA-dir_DNA_pol_A_CS"/>
</dbReference>
<dbReference type="EMBL" id="AP017368">
    <property type="protein sequence ID" value="BAV91569.1"/>
    <property type="molecule type" value="Genomic_DNA"/>
</dbReference>
<keyword evidence="6" id="KW-0235">DNA replication</keyword>
<dbReference type="InterPro" id="IPR008918">
    <property type="entry name" value="HhH2"/>
</dbReference>
<dbReference type="Gene3D" id="1.20.1060.10">
    <property type="entry name" value="Taq DNA Polymerase, Chain T, domain 4"/>
    <property type="match status" value="1"/>
</dbReference>
<evidence type="ECO:0000256" key="9">
    <source>
        <dbReference type="ARBA" id="ARBA00023125"/>
    </source>
</evidence>
<dbReference type="InterPro" id="IPR001098">
    <property type="entry name" value="DNA-dir_DNA_pol_A_palm_dom"/>
</dbReference>
<dbReference type="CDD" id="cd09898">
    <property type="entry name" value="H3TH_53EXO"/>
    <property type="match status" value="1"/>
</dbReference>
<feature type="compositionally biased region" description="Basic residues" evidence="12">
    <location>
        <begin position="321"/>
        <end position="331"/>
    </location>
</feature>
<gene>
    <name evidence="15" type="primary">polA</name>
    <name evidence="15" type="ORF">RSDT_0057</name>
</gene>
<keyword evidence="8" id="KW-0239">DNA-directed DNA polymerase</keyword>
<dbReference type="SUPFAM" id="SSF56672">
    <property type="entry name" value="DNA/RNA polymerases"/>
    <property type="match status" value="1"/>
</dbReference>
<feature type="domain" description="DNA-directed DNA polymerase family A palm" evidence="14">
    <location>
        <begin position="665"/>
        <end position="871"/>
    </location>
</feature>
<dbReference type="KEGG" id="dtr:RSDT_0057"/>
<keyword evidence="10" id="KW-0234">DNA repair</keyword>
<dbReference type="SMART" id="SM00279">
    <property type="entry name" value="HhH2"/>
    <property type="match status" value="1"/>
</dbReference>
<evidence type="ECO:0000256" key="10">
    <source>
        <dbReference type="ARBA" id="ARBA00023204"/>
    </source>
</evidence>
<dbReference type="SUPFAM" id="SSF88723">
    <property type="entry name" value="PIN domain-like"/>
    <property type="match status" value="1"/>
</dbReference>
<dbReference type="Pfam" id="PF02739">
    <property type="entry name" value="5_3_exonuc_N"/>
    <property type="match status" value="1"/>
</dbReference>
<dbReference type="NCBIfam" id="NF004397">
    <property type="entry name" value="PRK05755.1"/>
    <property type="match status" value="1"/>
</dbReference>
<evidence type="ECO:0000259" key="14">
    <source>
        <dbReference type="SMART" id="SM00482"/>
    </source>
</evidence>
<dbReference type="Gene3D" id="3.40.50.1010">
    <property type="entry name" value="5'-nuclease"/>
    <property type="match status" value="1"/>
</dbReference>
<dbReference type="Proteomes" id="UP000242645">
    <property type="component" value="Chromosome"/>
</dbReference>
<dbReference type="PANTHER" id="PTHR10133:SF27">
    <property type="entry name" value="DNA POLYMERASE NU"/>
    <property type="match status" value="1"/>
</dbReference>
<dbReference type="GO" id="GO:0003677">
    <property type="term" value="F:DNA binding"/>
    <property type="evidence" value="ECO:0007669"/>
    <property type="project" value="UniProtKB-KW"/>
</dbReference>
<dbReference type="PANTHER" id="PTHR10133">
    <property type="entry name" value="DNA POLYMERASE I"/>
    <property type="match status" value="1"/>
</dbReference>
<dbReference type="SMART" id="SM00482">
    <property type="entry name" value="POLAc"/>
    <property type="match status" value="1"/>
</dbReference>
<dbReference type="Gene3D" id="3.30.420.10">
    <property type="entry name" value="Ribonuclease H-like superfamily/Ribonuclease H"/>
    <property type="match status" value="1"/>
</dbReference>
<evidence type="ECO:0000256" key="7">
    <source>
        <dbReference type="ARBA" id="ARBA00022763"/>
    </source>
</evidence>